<evidence type="ECO:0000256" key="1">
    <source>
        <dbReference type="SAM" id="MobiDB-lite"/>
    </source>
</evidence>
<dbReference type="EMBL" id="CABVGP010000003">
    <property type="protein sequence ID" value="VVJ22668.1"/>
    <property type="molecule type" value="Genomic_DNA"/>
</dbReference>
<proteinExistence type="predicted"/>
<dbReference type="AlphaFoldDB" id="A0A6I8LWW0"/>
<accession>A0A6I8LWW0</accession>
<name>A0A6I8LWW0_9PSEU</name>
<feature type="region of interest" description="Disordered" evidence="1">
    <location>
        <begin position="1"/>
        <end position="58"/>
    </location>
</feature>
<protein>
    <submittedName>
        <fullName evidence="2">Uncharacterized protein</fullName>
    </submittedName>
</protein>
<sequence length="58" mass="5909">MLHPLPPTGYPASQAIPPTPGFSANLESLPPDAVSGIGTATAPRVLSTRPQAEGSETR</sequence>
<dbReference type="RefSeq" id="WP_155547636.1">
    <property type="nucleotide sequence ID" value="NZ_CABVGP010000003.1"/>
</dbReference>
<organism evidence="2 3">
    <name type="scientific">Amycolatopsis camponoti</name>
    <dbReference type="NCBI Taxonomy" id="2606593"/>
    <lineage>
        <taxon>Bacteria</taxon>
        <taxon>Bacillati</taxon>
        <taxon>Actinomycetota</taxon>
        <taxon>Actinomycetes</taxon>
        <taxon>Pseudonocardiales</taxon>
        <taxon>Pseudonocardiaceae</taxon>
        <taxon>Amycolatopsis</taxon>
    </lineage>
</organism>
<evidence type="ECO:0000313" key="3">
    <source>
        <dbReference type="Proteomes" id="UP000399805"/>
    </source>
</evidence>
<evidence type="ECO:0000313" key="2">
    <source>
        <dbReference type="EMBL" id="VVJ22668.1"/>
    </source>
</evidence>
<keyword evidence="3" id="KW-1185">Reference proteome</keyword>
<dbReference type="Proteomes" id="UP000399805">
    <property type="component" value="Unassembled WGS sequence"/>
</dbReference>
<gene>
    <name evidence="2" type="ORF">AA23TX_07585</name>
</gene>
<reference evidence="2 3" key="1">
    <citation type="submission" date="2019-09" db="EMBL/GenBank/DDBJ databases">
        <authorList>
            <person name="Leyn A S."/>
        </authorList>
    </citation>
    <scope>NUCLEOTIDE SEQUENCE [LARGE SCALE GENOMIC DNA]</scope>
    <source>
        <strain evidence="2">AA231_1</strain>
    </source>
</reference>